<keyword evidence="1" id="KW-0175">Coiled coil</keyword>
<dbReference type="AlphaFoldDB" id="S9V071"/>
<dbReference type="PANTHER" id="PTHR48125">
    <property type="entry name" value="LP07818P1"/>
    <property type="match status" value="1"/>
</dbReference>
<comment type="caution">
    <text evidence="3">The sequence shown here is derived from an EMBL/GenBank/DDBJ whole genome shotgun (WGS) entry which is preliminary data.</text>
</comment>
<dbReference type="PANTHER" id="PTHR48125:SF12">
    <property type="entry name" value="AT HOOK TRANSCRIPTION FACTOR FAMILY-RELATED"/>
    <property type="match status" value="1"/>
</dbReference>
<accession>S9V071</accession>
<dbReference type="SUPFAM" id="SSF56219">
    <property type="entry name" value="DNase I-like"/>
    <property type="match status" value="1"/>
</dbReference>
<feature type="region of interest" description="Disordered" evidence="2">
    <location>
        <begin position="1111"/>
        <end position="1150"/>
    </location>
</feature>
<proteinExistence type="predicted"/>
<feature type="region of interest" description="Disordered" evidence="2">
    <location>
        <begin position="323"/>
        <end position="342"/>
    </location>
</feature>
<feature type="region of interest" description="Disordered" evidence="2">
    <location>
        <begin position="720"/>
        <end position="754"/>
    </location>
</feature>
<feature type="compositionally biased region" description="Basic and acidic residues" evidence="2">
    <location>
        <begin position="739"/>
        <end position="754"/>
    </location>
</feature>
<feature type="compositionally biased region" description="Basic and acidic residues" evidence="2">
    <location>
        <begin position="1004"/>
        <end position="1016"/>
    </location>
</feature>
<reference evidence="3 4" key="1">
    <citation type="journal article" date="2013" name="PLoS ONE">
        <title>Predicting the Proteins of Angomonas deanei, Strigomonas culicis and Their Respective Endosymbionts Reveals New Aspects of the Trypanosomatidae Family.</title>
        <authorList>
            <person name="Motta M.C."/>
            <person name="Martins A.C."/>
            <person name="de Souza S.S."/>
            <person name="Catta-Preta C.M."/>
            <person name="Silva R."/>
            <person name="Klein C.C."/>
            <person name="de Almeida L.G."/>
            <person name="de Lima Cunha O."/>
            <person name="Ciapina L.P."/>
            <person name="Brocchi M."/>
            <person name="Colabardini A.C."/>
            <person name="de Araujo Lima B."/>
            <person name="Machado C.R."/>
            <person name="de Almeida Soares C.M."/>
            <person name="Probst C.M."/>
            <person name="de Menezes C.B."/>
            <person name="Thompson C.E."/>
            <person name="Bartholomeu D.C."/>
            <person name="Gradia D.F."/>
            <person name="Pavoni D.P."/>
            <person name="Grisard E.C."/>
            <person name="Fantinatti-Garboggini F."/>
            <person name="Marchini F.K."/>
            <person name="Rodrigues-Luiz G.F."/>
            <person name="Wagner G."/>
            <person name="Goldman G.H."/>
            <person name="Fietto J.L."/>
            <person name="Elias M.C."/>
            <person name="Goldman M.H."/>
            <person name="Sagot M.F."/>
            <person name="Pereira M."/>
            <person name="Stoco P.H."/>
            <person name="de Mendonca-Neto R.P."/>
            <person name="Teixeira S.M."/>
            <person name="Maciel T.E."/>
            <person name="de Oliveira Mendes T.A."/>
            <person name="Urmenyi T.P."/>
            <person name="de Souza W."/>
            <person name="Schenkman S."/>
            <person name="de Vasconcelos A.T."/>
        </authorList>
    </citation>
    <scope>NUCLEOTIDE SEQUENCE [LARGE SCALE GENOMIC DNA]</scope>
</reference>
<feature type="compositionally biased region" description="Pro residues" evidence="2">
    <location>
        <begin position="1040"/>
        <end position="1057"/>
    </location>
</feature>
<feature type="compositionally biased region" description="Low complexity" evidence="2">
    <location>
        <begin position="1019"/>
        <end position="1039"/>
    </location>
</feature>
<feature type="compositionally biased region" description="Basic and acidic residues" evidence="2">
    <location>
        <begin position="1112"/>
        <end position="1130"/>
    </location>
</feature>
<evidence type="ECO:0000313" key="4">
    <source>
        <dbReference type="Proteomes" id="UP000015354"/>
    </source>
</evidence>
<feature type="compositionally biased region" description="Low complexity" evidence="2">
    <location>
        <begin position="877"/>
        <end position="893"/>
    </location>
</feature>
<sequence>MFDRLAEKFGRGGSDKKKTGKEKVYIVPRVSVVEDFVPTPVSIRTWEQEQQARREAVQRPEVFFVPQTSEASTAGTTAAVACHAMLDLTAGASGGASLRSIPCGLSSSSSGSDDQPFVRPPSLFCANTGKPAHARAGGAAATAPAVPLDPTYTRAMRLKADVRFPAPGEASTPAGPNDGTLLQRFLKSHMQRNTAPRDAADAKRAAGYTLTIEDRYRTPASIRDLNSAAEYNHHQLYVGTARRPIVTDFVQTPASVLYTGNYNYYYEDRHPLSATAAAKVIAAAAAMRRRHEEALVATATDAAASTAIAAAAIVGEAAVVAKRSPPPAQQQQQPRKTAPLPQGSMVLALNTEGLRQHRQQQQQVQSSTPQPPSRESSHSHSTRSSPEAVTGATVMSVAVDLRGEQPRRAPLSLLEVAALSPREARPAAEDDLDLLQLFEQDTPAAAAATPTPPEPQQETVKGKPAPSLFHRLLRGSREEPPPEPLSSVYPVGMPLERTAVVDRIEARRVAMENYLKEQDAAEAAAAARERQREEEETQLRAKLDALIAEEERARAAARVKVSLGGKGEAAAPPAPVDKPITLAWTRPAPEPQQLLLPPASPQPTPTVRWEVLSWNIKGDGKGSSAQKDYQAADAQLRQLAAANRQQLLQHQPVDTSKKKGEKVDPAALVPAVDFFAIQETRATTVDTLKHNISYLAENHYDGIITNNESAIFYNPKRWQPSQDKRHGGSGAWALLPFTSDRRDNGQQRQPGKVDHTKGMEMSVMDKNCFDNFWIRRVCMGVFKSTVDPNVKVAVVSYHAPHAQDHNKKENMKKFFDKLHELQQDPGSELFATPVVVCGDLNYDVRAAAASRRQQQIAHYTGQHPHNQYYLAPPQPPQQAAKEPAGAAAQQAPLALPPPALKPHELLAQRQRQAEEEEERRRAATHTDPAPSRALVPFGFFRRRAAAKEAAAAAAAATEDTEAALLPPSQAHGLNIINYREELKKDPIRVLGEVGTTIYVEGESDAAHARQHEENIRRAAPPSTALVTTTPPAAPQQQLKAPPPQPQPQQLLLPPPTPPVEVTTTNKLHDRHNGGLGLCLPENVVLAKPTGPLQRSNREIDYIVLMEADAEPEAAHPDRGEWNGLQDEQRKAAAKRRQQQKKKAEERRRHRATLTNPHKVVITKAERCERIKEFKTEKDHLPLHFVFEAQQAA</sequence>
<organism evidence="3 4">
    <name type="scientific">Strigomonas culicis</name>
    <dbReference type="NCBI Taxonomy" id="28005"/>
    <lineage>
        <taxon>Eukaryota</taxon>
        <taxon>Discoba</taxon>
        <taxon>Euglenozoa</taxon>
        <taxon>Kinetoplastea</taxon>
        <taxon>Metakinetoplastina</taxon>
        <taxon>Trypanosomatida</taxon>
        <taxon>Trypanosomatidae</taxon>
        <taxon>Strigomonadinae</taxon>
        <taxon>Strigomonas</taxon>
    </lineage>
</organism>
<protein>
    <recommendedName>
        <fullName evidence="5">Endonuclease/exonuclease/phosphatase domain-containing protein</fullName>
    </recommendedName>
</protein>
<feature type="compositionally biased region" description="Basic residues" evidence="2">
    <location>
        <begin position="1131"/>
        <end position="1140"/>
    </location>
</feature>
<dbReference type="Proteomes" id="UP000015354">
    <property type="component" value="Unassembled WGS sequence"/>
</dbReference>
<name>S9V071_9TRYP</name>
<feature type="region of interest" description="Disordered" evidence="2">
    <location>
        <begin position="864"/>
        <end position="935"/>
    </location>
</feature>
<evidence type="ECO:0000256" key="1">
    <source>
        <dbReference type="SAM" id="Coils"/>
    </source>
</evidence>
<feature type="region of interest" description="Disordered" evidence="2">
    <location>
        <begin position="1004"/>
        <end position="1057"/>
    </location>
</feature>
<feature type="compositionally biased region" description="Low complexity" evidence="2">
    <location>
        <begin position="359"/>
        <end position="368"/>
    </location>
</feature>
<feature type="region of interest" description="Disordered" evidence="2">
    <location>
        <begin position="354"/>
        <end position="390"/>
    </location>
</feature>
<evidence type="ECO:0000256" key="2">
    <source>
        <dbReference type="SAM" id="MobiDB-lite"/>
    </source>
</evidence>
<evidence type="ECO:0000313" key="3">
    <source>
        <dbReference type="EMBL" id="EPY16150.1"/>
    </source>
</evidence>
<dbReference type="InterPro" id="IPR036691">
    <property type="entry name" value="Endo/exonu/phosph_ase_sf"/>
</dbReference>
<gene>
    <name evidence="3" type="ORF">STCU_11519</name>
</gene>
<evidence type="ECO:0008006" key="5">
    <source>
        <dbReference type="Google" id="ProtNLM"/>
    </source>
</evidence>
<dbReference type="EMBL" id="ATMH01011486">
    <property type="protein sequence ID" value="EPY16150.1"/>
    <property type="molecule type" value="Genomic_DNA"/>
</dbReference>
<dbReference type="Gene3D" id="3.60.10.10">
    <property type="entry name" value="Endonuclease/exonuclease/phosphatase"/>
    <property type="match status" value="1"/>
</dbReference>
<feature type="region of interest" description="Disordered" evidence="2">
    <location>
        <begin position="444"/>
        <end position="465"/>
    </location>
</feature>
<keyword evidence="4" id="KW-1185">Reference proteome</keyword>
<feature type="coiled-coil region" evidence="1">
    <location>
        <begin position="511"/>
        <end position="538"/>
    </location>
</feature>